<keyword evidence="4" id="KW-0745">Spermidine biosynthesis</keyword>
<keyword evidence="9" id="KW-0670">Pyruvate</keyword>
<keyword evidence="8" id="KW-0704">Schiff base</keyword>
<keyword evidence="6" id="KW-0865">Zymogen</keyword>
<dbReference type="SUPFAM" id="SSF56276">
    <property type="entry name" value="S-adenosylmethionine decarboxylase"/>
    <property type="match status" value="1"/>
</dbReference>
<evidence type="ECO:0000256" key="4">
    <source>
        <dbReference type="ARBA" id="ARBA00023066"/>
    </source>
</evidence>
<evidence type="ECO:0000256" key="1">
    <source>
        <dbReference type="ARBA" id="ARBA00001928"/>
    </source>
</evidence>
<sequence>MHKSLHILADLYDCRGDRKYLTQVSTIRRKILQLVKRAGFKVVASRFYKFPSGANATDGGITGVIIVSESHLTIHTWPEKNFVNFDVFFCSYSRDNSHKTRNIFKEFSTIYRPKKVRRKEVWRD</sequence>
<proteinExistence type="predicted"/>
<evidence type="ECO:0000256" key="6">
    <source>
        <dbReference type="ARBA" id="ARBA00023145"/>
    </source>
</evidence>
<keyword evidence="7" id="KW-0456">Lyase</keyword>
<comment type="cofactor">
    <cofactor evidence="1">
        <name>pyruvate</name>
        <dbReference type="ChEBI" id="CHEBI:15361"/>
    </cofactor>
</comment>
<evidence type="ECO:0000256" key="9">
    <source>
        <dbReference type="ARBA" id="ARBA00023317"/>
    </source>
</evidence>
<evidence type="ECO:0000256" key="8">
    <source>
        <dbReference type="ARBA" id="ARBA00023270"/>
    </source>
</evidence>
<dbReference type="EMBL" id="MHQJ01000036">
    <property type="protein sequence ID" value="OHA00785.1"/>
    <property type="molecule type" value="Genomic_DNA"/>
</dbReference>
<dbReference type="Proteomes" id="UP000177362">
    <property type="component" value="Unassembled WGS sequence"/>
</dbReference>
<evidence type="ECO:0000313" key="11">
    <source>
        <dbReference type="Proteomes" id="UP000177362"/>
    </source>
</evidence>
<evidence type="ECO:0000256" key="3">
    <source>
        <dbReference type="ARBA" id="ARBA00022813"/>
    </source>
</evidence>
<accession>A0A1G2KMZ1</accession>
<evidence type="ECO:0000256" key="7">
    <source>
        <dbReference type="ARBA" id="ARBA00023239"/>
    </source>
</evidence>
<name>A0A1G2KMZ1_9BACT</name>
<dbReference type="NCBIfam" id="TIGR03330">
    <property type="entry name" value="SAM_DCase_Bsu"/>
    <property type="match status" value="1"/>
</dbReference>
<dbReference type="InterPro" id="IPR003826">
    <property type="entry name" value="AdoMetDC_fam_prok"/>
</dbReference>
<dbReference type="GO" id="GO:0005829">
    <property type="term" value="C:cytosol"/>
    <property type="evidence" value="ECO:0007669"/>
    <property type="project" value="TreeGrafter"/>
</dbReference>
<keyword evidence="2" id="KW-0210">Decarboxylase</keyword>
<reference evidence="10 11" key="1">
    <citation type="journal article" date="2016" name="Nat. Commun.">
        <title>Thousands of microbial genomes shed light on interconnected biogeochemical processes in an aquifer system.</title>
        <authorList>
            <person name="Anantharaman K."/>
            <person name="Brown C.T."/>
            <person name="Hug L.A."/>
            <person name="Sharon I."/>
            <person name="Castelle C.J."/>
            <person name="Probst A.J."/>
            <person name="Thomas B.C."/>
            <person name="Singh A."/>
            <person name="Wilkins M.J."/>
            <person name="Karaoz U."/>
            <person name="Brodie E.L."/>
            <person name="Williams K.H."/>
            <person name="Hubbard S.S."/>
            <person name="Banfield J.F."/>
        </authorList>
    </citation>
    <scope>NUCLEOTIDE SEQUENCE [LARGE SCALE GENOMIC DNA]</scope>
</reference>
<dbReference type="InterPro" id="IPR016067">
    <property type="entry name" value="S-AdoMet_deCO2ase_core"/>
</dbReference>
<dbReference type="Pfam" id="PF02675">
    <property type="entry name" value="AdoMet_dc"/>
    <property type="match status" value="1"/>
</dbReference>
<gene>
    <name evidence="10" type="ORF">A3C11_02025</name>
</gene>
<keyword evidence="5" id="KW-0620">Polyamine biosynthesis</keyword>
<dbReference type="STRING" id="1802271.A3C11_02025"/>
<keyword evidence="3" id="KW-0068">Autocatalytic cleavage</keyword>
<dbReference type="PANTHER" id="PTHR33866:SF2">
    <property type="entry name" value="S-ADENOSYLMETHIONINE DECARBOXYLASE PROENZYME"/>
    <property type="match status" value="1"/>
</dbReference>
<comment type="caution">
    <text evidence="10">The sequence shown here is derived from an EMBL/GenBank/DDBJ whole genome shotgun (WGS) entry which is preliminary data.</text>
</comment>
<organism evidence="10 11">
    <name type="scientific">Candidatus Sungbacteria bacterium RIFCSPHIGHO2_02_FULL_49_12</name>
    <dbReference type="NCBI Taxonomy" id="1802271"/>
    <lineage>
        <taxon>Bacteria</taxon>
        <taxon>Candidatus Sungiibacteriota</taxon>
    </lineage>
</organism>
<dbReference type="PANTHER" id="PTHR33866">
    <property type="entry name" value="S-ADENOSYLMETHIONINE DECARBOXYLASE PROENZYME"/>
    <property type="match status" value="1"/>
</dbReference>
<dbReference type="InterPro" id="IPR017716">
    <property type="entry name" value="S-AdoMet_deCOase_pro-enz"/>
</dbReference>
<evidence type="ECO:0000313" key="10">
    <source>
        <dbReference type="EMBL" id="OHA00785.1"/>
    </source>
</evidence>
<protein>
    <submittedName>
        <fullName evidence="10">S-adenosylmethionine decarboxylase proenzyme</fullName>
    </submittedName>
</protein>
<dbReference type="Gene3D" id="3.60.90.10">
    <property type="entry name" value="S-adenosylmethionine decarboxylase"/>
    <property type="match status" value="1"/>
</dbReference>
<evidence type="ECO:0000256" key="2">
    <source>
        <dbReference type="ARBA" id="ARBA00022793"/>
    </source>
</evidence>
<evidence type="ECO:0000256" key="5">
    <source>
        <dbReference type="ARBA" id="ARBA00023115"/>
    </source>
</evidence>
<dbReference type="GO" id="GO:0008295">
    <property type="term" value="P:spermidine biosynthetic process"/>
    <property type="evidence" value="ECO:0007669"/>
    <property type="project" value="UniProtKB-KW"/>
</dbReference>
<dbReference type="AlphaFoldDB" id="A0A1G2KMZ1"/>
<dbReference type="GO" id="GO:0004014">
    <property type="term" value="F:adenosylmethionine decarboxylase activity"/>
    <property type="evidence" value="ECO:0007669"/>
    <property type="project" value="InterPro"/>
</dbReference>